<accession>A0A1C9CBQ2</accession>
<protein>
    <submittedName>
        <fullName evidence="5">Ribosomal protein L34</fullName>
    </submittedName>
</protein>
<keyword evidence="3" id="KW-0687">Ribonucleoprotein</keyword>
<feature type="compositionally biased region" description="Basic residues" evidence="4">
    <location>
        <begin position="32"/>
        <end position="46"/>
    </location>
</feature>
<dbReference type="Pfam" id="PF00468">
    <property type="entry name" value="Ribosomal_L34"/>
    <property type="match status" value="1"/>
</dbReference>
<dbReference type="GO" id="GO:1990904">
    <property type="term" value="C:ribonucleoprotein complex"/>
    <property type="evidence" value="ECO:0007669"/>
    <property type="project" value="UniProtKB-KW"/>
</dbReference>
<organism evidence="5">
    <name type="scientific">Apophlaea sinclairii</name>
    <dbReference type="NCBI Taxonomy" id="212746"/>
    <lineage>
        <taxon>Eukaryota</taxon>
        <taxon>Rhodophyta</taxon>
        <taxon>Florideophyceae</taxon>
        <taxon>Hildenbrandiophycidae</taxon>
        <taxon>Hildenbrandiales</taxon>
        <taxon>Hildenbrandiaceae</taxon>
        <taxon>Apophlaea</taxon>
    </lineage>
</organism>
<evidence type="ECO:0000256" key="2">
    <source>
        <dbReference type="ARBA" id="ARBA00022980"/>
    </source>
</evidence>
<evidence type="ECO:0000256" key="1">
    <source>
        <dbReference type="ARBA" id="ARBA00010111"/>
    </source>
</evidence>
<sequence length="46" mass="5567">MTKRTLQGTKRKKISYTGFRARIQTTSGKQIIKQRRKKRKKKLIYL</sequence>
<dbReference type="InterPro" id="IPR000271">
    <property type="entry name" value="Ribosomal_bL34"/>
</dbReference>
<dbReference type="GeneID" id="29073042"/>
<dbReference type="GO" id="GO:0005840">
    <property type="term" value="C:ribosome"/>
    <property type="evidence" value="ECO:0007669"/>
    <property type="project" value="UniProtKB-KW"/>
</dbReference>
<geneLocation type="plastid" evidence="5"/>
<dbReference type="AlphaFoldDB" id="A0A1C9CBQ2"/>
<dbReference type="RefSeq" id="YP_009296666.1">
    <property type="nucleotide sequence ID" value="NC_031172.1"/>
</dbReference>
<dbReference type="HAMAP" id="MF_00391">
    <property type="entry name" value="Ribosomal_bL34"/>
    <property type="match status" value="1"/>
</dbReference>
<gene>
    <name evidence="5" type="primary">rpl34</name>
    <name evidence="5" type="ORF">Apop_116</name>
</gene>
<dbReference type="GO" id="GO:0006412">
    <property type="term" value="P:translation"/>
    <property type="evidence" value="ECO:0007669"/>
    <property type="project" value="InterPro"/>
</dbReference>
<keyword evidence="5" id="KW-0934">Plastid</keyword>
<comment type="similarity">
    <text evidence="1">Belongs to the bacterial ribosomal protein bL34 family.</text>
</comment>
<dbReference type="NCBIfam" id="TIGR01030">
    <property type="entry name" value="rpmH_bact"/>
    <property type="match status" value="1"/>
</dbReference>
<proteinExistence type="inferred from homology"/>
<dbReference type="Gene3D" id="1.10.287.3980">
    <property type="match status" value="1"/>
</dbReference>
<name>A0A1C9CBQ2_9FLOR</name>
<evidence type="ECO:0000313" key="5">
    <source>
        <dbReference type="EMBL" id="AOM65806.1"/>
    </source>
</evidence>
<evidence type="ECO:0000256" key="4">
    <source>
        <dbReference type="SAM" id="MobiDB-lite"/>
    </source>
</evidence>
<dbReference type="GO" id="GO:0003735">
    <property type="term" value="F:structural constituent of ribosome"/>
    <property type="evidence" value="ECO:0007669"/>
    <property type="project" value="InterPro"/>
</dbReference>
<reference evidence="5" key="1">
    <citation type="journal article" date="2016" name="BMC Biol.">
        <title>Parallel evolution of highly conserved plastid genome architecture in red seaweeds and seed plants.</title>
        <authorList>
            <person name="Lee J."/>
            <person name="Cho C.H."/>
            <person name="Park S.I."/>
            <person name="Choi J.W."/>
            <person name="Song H.S."/>
            <person name="West J.A."/>
            <person name="Bhattacharya D."/>
            <person name="Yoon H.S."/>
        </authorList>
    </citation>
    <scope>NUCLEOTIDE SEQUENCE</scope>
</reference>
<dbReference type="EMBL" id="KX284716">
    <property type="protein sequence ID" value="AOM65806.1"/>
    <property type="molecule type" value="Genomic_DNA"/>
</dbReference>
<evidence type="ECO:0000256" key="3">
    <source>
        <dbReference type="ARBA" id="ARBA00023274"/>
    </source>
</evidence>
<keyword evidence="2 5" id="KW-0689">Ribosomal protein</keyword>
<dbReference type="InterPro" id="IPR020939">
    <property type="entry name" value="Ribosomal_bL34_CS"/>
</dbReference>
<feature type="region of interest" description="Disordered" evidence="4">
    <location>
        <begin position="27"/>
        <end position="46"/>
    </location>
</feature>
<dbReference type="PROSITE" id="PS00784">
    <property type="entry name" value="RIBOSOMAL_L34"/>
    <property type="match status" value="1"/>
</dbReference>